<feature type="transmembrane region" description="Helical" evidence="5">
    <location>
        <begin position="195"/>
        <end position="214"/>
    </location>
</feature>
<dbReference type="Gene3D" id="1.20.1250.20">
    <property type="entry name" value="MFS general substrate transporter like domains"/>
    <property type="match status" value="2"/>
</dbReference>
<evidence type="ECO:0000313" key="8">
    <source>
        <dbReference type="Proteomes" id="UP000007801"/>
    </source>
</evidence>
<evidence type="ECO:0000313" key="7">
    <source>
        <dbReference type="EMBL" id="EDV30117.1"/>
    </source>
</evidence>
<reference evidence="7 8" key="1">
    <citation type="journal article" date="2007" name="Nature">
        <title>Evolution of genes and genomes on the Drosophila phylogeny.</title>
        <authorList>
            <consortium name="Drosophila 12 Genomes Consortium"/>
            <person name="Clark A.G."/>
            <person name="Eisen M.B."/>
            <person name="Smith D.R."/>
            <person name="Bergman C.M."/>
            <person name="Oliver B."/>
            <person name="Markow T.A."/>
            <person name="Kaufman T.C."/>
            <person name="Kellis M."/>
            <person name="Gelbart W."/>
            <person name="Iyer V.N."/>
            <person name="Pollard D.A."/>
            <person name="Sackton T.B."/>
            <person name="Larracuente A.M."/>
            <person name="Singh N.D."/>
            <person name="Abad J.P."/>
            <person name="Abt D.N."/>
            <person name="Adryan B."/>
            <person name="Aguade M."/>
            <person name="Akashi H."/>
            <person name="Anderson W.W."/>
            <person name="Aquadro C.F."/>
            <person name="Ardell D.H."/>
            <person name="Arguello R."/>
            <person name="Artieri C.G."/>
            <person name="Barbash D.A."/>
            <person name="Barker D."/>
            <person name="Barsanti P."/>
            <person name="Batterham P."/>
            <person name="Batzoglou S."/>
            <person name="Begun D."/>
            <person name="Bhutkar A."/>
            <person name="Blanco E."/>
            <person name="Bosak S.A."/>
            <person name="Bradley R.K."/>
            <person name="Brand A.D."/>
            <person name="Brent M.R."/>
            <person name="Brooks A.N."/>
            <person name="Brown R.H."/>
            <person name="Butlin R.K."/>
            <person name="Caggese C."/>
            <person name="Calvi B.R."/>
            <person name="Bernardo de Carvalho A."/>
            <person name="Caspi A."/>
            <person name="Castrezana S."/>
            <person name="Celniker S.E."/>
            <person name="Chang J.L."/>
            <person name="Chapple C."/>
            <person name="Chatterji S."/>
            <person name="Chinwalla A."/>
            <person name="Civetta A."/>
            <person name="Clifton S.W."/>
            <person name="Comeron J.M."/>
            <person name="Costello J.C."/>
            <person name="Coyne J.A."/>
            <person name="Daub J."/>
            <person name="David R.G."/>
            <person name="Delcher A.L."/>
            <person name="Delehaunty K."/>
            <person name="Do C.B."/>
            <person name="Ebling H."/>
            <person name="Edwards K."/>
            <person name="Eickbush T."/>
            <person name="Evans J.D."/>
            <person name="Filipski A."/>
            <person name="Findeiss S."/>
            <person name="Freyhult E."/>
            <person name="Fulton L."/>
            <person name="Fulton R."/>
            <person name="Garcia A.C."/>
            <person name="Gardiner A."/>
            <person name="Garfield D.A."/>
            <person name="Garvin B.E."/>
            <person name="Gibson G."/>
            <person name="Gilbert D."/>
            <person name="Gnerre S."/>
            <person name="Godfrey J."/>
            <person name="Good R."/>
            <person name="Gotea V."/>
            <person name="Gravely B."/>
            <person name="Greenberg A.J."/>
            <person name="Griffiths-Jones S."/>
            <person name="Gross S."/>
            <person name="Guigo R."/>
            <person name="Gustafson E.A."/>
            <person name="Haerty W."/>
            <person name="Hahn M.W."/>
            <person name="Halligan D.L."/>
            <person name="Halpern A.L."/>
            <person name="Halter G.M."/>
            <person name="Han M.V."/>
            <person name="Heger A."/>
            <person name="Hillier L."/>
            <person name="Hinrichs A.S."/>
            <person name="Holmes I."/>
            <person name="Hoskins R.A."/>
            <person name="Hubisz M.J."/>
            <person name="Hultmark D."/>
            <person name="Huntley M.A."/>
            <person name="Jaffe D.B."/>
            <person name="Jagadeeshan S."/>
            <person name="Jeck W.R."/>
            <person name="Johnson J."/>
            <person name="Jones C.D."/>
            <person name="Jordan W.C."/>
            <person name="Karpen G.H."/>
            <person name="Kataoka E."/>
            <person name="Keightley P.D."/>
            <person name="Kheradpour P."/>
            <person name="Kirkness E.F."/>
            <person name="Koerich L.B."/>
            <person name="Kristiansen K."/>
            <person name="Kudrna D."/>
            <person name="Kulathinal R.J."/>
            <person name="Kumar S."/>
            <person name="Kwok R."/>
            <person name="Lander E."/>
            <person name="Langley C.H."/>
            <person name="Lapoint R."/>
            <person name="Lazzaro B.P."/>
            <person name="Lee S.J."/>
            <person name="Levesque L."/>
            <person name="Li R."/>
            <person name="Lin C.F."/>
            <person name="Lin M.F."/>
            <person name="Lindblad-Toh K."/>
            <person name="Llopart A."/>
            <person name="Long M."/>
            <person name="Low L."/>
            <person name="Lozovsky E."/>
            <person name="Lu J."/>
            <person name="Luo M."/>
            <person name="Machado C.A."/>
            <person name="Makalowski W."/>
            <person name="Marzo M."/>
            <person name="Matsuda M."/>
            <person name="Matzkin L."/>
            <person name="McAllister B."/>
            <person name="McBride C.S."/>
            <person name="McKernan B."/>
            <person name="McKernan K."/>
            <person name="Mendez-Lago M."/>
            <person name="Minx P."/>
            <person name="Mollenhauer M.U."/>
            <person name="Montooth K."/>
            <person name="Mount S.M."/>
            <person name="Mu X."/>
            <person name="Myers E."/>
            <person name="Negre B."/>
            <person name="Newfeld S."/>
            <person name="Nielsen R."/>
            <person name="Noor M.A."/>
            <person name="O'Grady P."/>
            <person name="Pachter L."/>
            <person name="Papaceit M."/>
            <person name="Parisi M.J."/>
            <person name="Parisi M."/>
            <person name="Parts L."/>
            <person name="Pedersen J.S."/>
            <person name="Pesole G."/>
            <person name="Phillippy A.M."/>
            <person name="Ponting C.P."/>
            <person name="Pop M."/>
            <person name="Porcelli D."/>
            <person name="Powell J.R."/>
            <person name="Prohaska S."/>
            <person name="Pruitt K."/>
            <person name="Puig M."/>
            <person name="Quesneville H."/>
            <person name="Ram K.R."/>
            <person name="Rand D."/>
            <person name="Rasmussen M.D."/>
            <person name="Reed L.K."/>
            <person name="Reenan R."/>
            <person name="Reily A."/>
            <person name="Remington K.A."/>
            <person name="Rieger T.T."/>
            <person name="Ritchie M.G."/>
            <person name="Robin C."/>
            <person name="Rogers Y.H."/>
            <person name="Rohde C."/>
            <person name="Rozas J."/>
            <person name="Rubenfield M.J."/>
            <person name="Ruiz A."/>
            <person name="Russo S."/>
            <person name="Salzberg S.L."/>
            <person name="Sanchez-Gracia A."/>
            <person name="Saranga D.J."/>
            <person name="Sato H."/>
            <person name="Schaeffer S.W."/>
            <person name="Schatz M.C."/>
            <person name="Schlenke T."/>
            <person name="Schwartz R."/>
            <person name="Segarra C."/>
            <person name="Singh R.S."/>
            <person name="Sirot L."/>
            <person name="Sirota M."/>
            <person name="Sisneros N.B."/>
            <person name="Smith C.D."/>
            <person name="Smith T.F."/>
            <person name="Spieth J."/>
            <person name="Stage D.E."/>
            <person name="Stark A."/>
            <person name="Stephan W."/>
            <person name="Strausberg R.L."/>
            <person name="Strempel S."/>
            <person name="Sturgill D."/>
            <person name="Sutton G."/>
            <person name="Sutton G.G."/>
            <person name="Tao W."/>
            <person name="Teichmann S."/>
            <person name="Tobari Y.N."/>
            <person name="Tomimura Y."/>
            <person name="Tsolas J.M."/>
            <person name="Valente V.L."/>
            <person name="Venter E."/>
            <person name="Venter J.C."/>
            <person name="Vicario S."/>
            <person name="Vieira F.G."/>
            <person name="Vilella A.J."/>
            <person name="Villasante A."/>
            <person name="Walenz B."/>
            <person name="Wang J."/>
            <person name="Wasserman M."/>
            <person name="Watts T."/>
            <person name="Wilson D."/>
            <person name="Wilson R.K."/>
            <person name="Wing R.A."/>
            <person name="Wolfner M.F."/>
            <person name="Wong A."/>
            <person name="Wong G.K."/>
            <person name="Wu C.I."/>
            <person name="Wu G."/>
            <person name="Yamamoto D."/>
            <person name="Yang H.P."/>
            <person name="Yang S.P."/>
            <person name="Yorke J.A."/>
            <person name="Yoshida K."/>
            <person name="Zdobnov E."/>
            <person name="Zhang P."/>
            <person name="Zhang Y."/>
            <person name="Zimin A.V."/>
            <person name="Baldwin J."/>
            <person name="Abdouelleil A."/>
            <person name="Abdulkadir J."/>
            <person name="Abebe A."/>
            <person name="Abera B."/>
            <person name="Abreu J."/>
            <person name="Acer S.C."/>
            <person name="Aftuck L."/>
            <person name="Alexander A."/>
            <person name="An P."/>
            <person name="Anderson E."/>
            <person name="Anderson S."/>
            <person name="Arachi H."/>
            <person name="Azer M."/>
            <person name="Bachantsang P."/>
            <person name="Barry A."/>
            <person name="Bayul T."/>
            <person name="Berlin A."/>
            <person name="Bessette D."/>
            <person name="Bloom T."/>
            <person name="Blye J."/>
            <person name="Boguslavskiy L."/>
            <person name="Bonnet C."/>
            <person name="Boukhgalter B."/>
            <person name="Bourzgui I."/>
            <person name="Brown A."/>
            <person name="Cahill P."/>
            <person name="Channer S."/>
            <person name="Cheshatsang Y."/>
            <person name="Chuda L."/>
            <person name="Citroen M."/>
            <person name="Collymore A."/>
            <person name="Cooke P."/>
            <person name="Costello M."/>
            <person name="D'Aco K."/>
            <person name="Daza R."/>
            <person name="De Haan G."/>
            <person name="DeGray S."/>
            <person name="DeMaso C."/>
            <person name="Dhargay N."/>
            <person name="Dooley K."/>
            <person name="Dooley E."/>
            <person name="Doricent M."/>
            <person name="Dorje P."/>
            <person name="Dorjee K."/>
            <person name="Dupes A."/>
            <person name="Elong R."/>
            <person name="Falk J."/>
            <person name="Farina A."/>
            <person name="Faro S."/>
            <person name="Ferguson D."/>
            <person name="Fisher S."/>
            <person name="Foley C.D."/>
            <person name="Franke A."/>
            <person name="Friedrich D."/>
            <person name="Gadbois L."/>
            <person name="Gearin G."/>
            <person name="Gearin C.R."/>
            <person name="Giannoukos G."/>
            <person name="Goode T."/>
            <person name="Graham J."/>
            <person name="Grandbois E."/>
            <person name="Grewal S."/>
            <person name="Gyaltsen K."/>
            <person name="Hafez N."/>
            <person name="Hagos B."/>
            <person name="Hall J."/>
            <person name="Henson C."/>
            <person name="Hollinger A."/>
            <person name="Honan T."/>
            <person name="Huard M.D."/>
            <person name="Hughes L."/>
            <person name="Hurhula B."/>
            <person name="Husby M.E."/>
            <person name="Kamat A."/>
            <person name="Kanga B."/>
            <person name="Kashin S."/>
            <person name="Khazanovich D."/>
            <person name="Kisner P."/>
            <person name="Lance K."/>
            <person name="Lara M."/>
            <person name="Lee W."/>
            <person name="Lennon N."/>
            <person name="Letendre F."/>
            <person name="LeVine R."/>
            <person name="Lipovsky A."/>
            <person name="Liu X."/>
            <person name="Liu J."/>
            <person name="Liu S."/>
            <person name="Lokyitsang T."/>
            <person name="Lokyitsang Y."/>
            <person name="Lubonja R."/>
            <person name="Lui A."/>
            <person name="MacDonald P."/>
            <person name="Magnisalis V."/>
            <person name="Maru K."/>
            <person name="Matthews C."/>
            <person name="McCusker W."/>
            <person name="McDonough S."/>
            <person name="Mehta T."/>
            <person name="Meldrim J."/>
            <person name="Meneus L."/>
            <person name="Mihai O."/>
            <person name="Mihalev A."/>
            <person name="Mihova T."/>
            <person name="Mittelman R."/>
            <person name="Mlenga V."/>
            <person name="Montmayeur A."/>
            <person name="Mulrain L."/>
            <person name="Navidi A."/>
            <person name="Naylor J."/>
            <person name="Negash T."/>
            <person name="Nguyen T."/>
            <person name="Nguyen N."/>
            <person name="Nicol R."/>
            <person name="Norbu C."/>
            <person name="Norbu N."/>
            <person name="Novod N."/>
            <person name="O'Neill B."/>
            <person name="Osman S."/>
            <person name="Markiewicz E."/>
            <person name="Oyono O.L."/>
            <person name="Patti C."/>
            <person name="Phunkhang P."/>
            <person name="Pierre F."/>
            <person name="Priest M."/>
            <person name="Raghuraman S."/>
            <person name="Rege F."/>
            <person name="Reyes R."/>
            <person name="Rise C."/>
            <person name="Rogov P."/>
            <person name="Ross K."/>
            <person name="Ryan E."/>
            <person name="Settipalli S."/>
            <person name="Shea T."/>
            <person name="Sherpa N."/>
            <person name="Shi L."/>
            <person name="Shih D."/>
            <person name="Sparrow T."/>
            <person name="Spaulding J."/>
            <person name="Stalker J."/>
            <person name="Stange-Thomann N."/>
            <person name="Stavropoulos S."/>
            <person name="Stone C."/>
            <person name="Strader C."/>
            <person name="Tesfaye S."/>
            <person name="Thomson T."/>
            <person name="Thoulutsang Y."/>
            <person name="Thoulutsang D."/>
            <person name="Topham K."/>
            <person name="Topping I."/>
            <person name="Tsamla T."/>
            <person name="Vassiliev H."/>
            <person name="Vo A."/>
            <person name="Wangchuk T."/>
            <person name="Wangdi T."/>
            <person name="Weiand M."/>
            <person name="Wilkinson J."/>
            <person name="Wilson A."/>
            <person name="Yadav S."/>
            <person name="Young G."/>
            <person name="Yu Q."/>
            <person name="Zembek L."/>
            <person name="Zhong D."/>
            <person name="Zimmer A."/>
            <person name="Zwirko Z."/>
            <person name="Jaffe D.B."/>
            <person name="Alvarez P."/>
            <person name="Brockman W."/>
            <person name="Butler J."/>
            <person name="Chin C."/>
            <person name="Gnerre S."/>
            <person name="Grabherr M."/>
            <person name="Kleber M."/>
            <person name="Mauceli E."/>
            <person name="MacCallum I."/>
        </authorList>
    </citation>
    <scope>NUCLEOTIDE SEQUENCE [LARGE SCALE GENOMIC DNA]</scope>
    <source>
        <strain evidence="8">Tucson 14024-0371.13</strain>
    </source>
</reference>
<dbReference type="AlphaFoldDB" id="B3N1K8"/>
<proteinExistence type="predicted"/>
<feature type="transmembrane region" description="Helical" evidence="5">
    <location>
        <begin position="160"/>
        <end position="183"/>
    </location>
</feature>
<evidence type="ECO:0000256" key="3">
    <source>
        <dbReference type="ARBA" id="ARBA00022989"/>
    </source>
</evidence>
<dbReference type="GO" id="GO:0022857">
    <property type="term" value="F:transmembrane transporter activity"/>
    <property type="evidence" value="ECO:0007669"/>
    <property type="project" value="InterPro"/>
</dbReference>
<dbReference type="HOGENOM" id="CLU_001265_5_0_1"/>
<feature type="transmembrane region" description="Helical" evidence="5">
    <location>
        <begin position="287"/>
        <end position="308"/>
    </location>
</feature>
<dbReference type="PROSITE" id="PS50850">
    <property type="entry name" value="MFS"/>
    <property type="match status" value="1"/>
</dbReference>
<dbReference type="OrthoDB" id="2985014at2759"/>
<dbReference type="SUPFAM" id="SSF103473">
    <property type="entry name" value="MFS general substrate transporter"/>
    <property type="match status" value="1"/>
</dbReference>
<keyword evidence="4 5" id="KW-0472">Membrane</keyword>
<feature type="transmembrane region" description="Helical" evidence="5">
    <location>
        <begin position="362"/>
        <end position="381"/>
    </location>
</feature>
<feature type="transmembrane region" description="Helical" evidence="5">
    <location>
        <begin position="111"/>
        <end position="128"/>
    </location>
</feature>
<dbReference type="InterPro" id="IPR050382">
    <property type="entry name" value="MFS_Na/Anion_cotransporter"/>
</dbReference>
<feature type="transmembrane region" description="Helical" evidence="5">
    <location>
        <begin position="226"/>
        <end position="245"/>
    </location>
</feature>
<keyword evidence="3 5" id="KW-1133">Transmembrane helix</keyword>
<dbReference type="KEGG" id="dan:6502061"/>
<feature type="transmembrane region" description="Helical" evidence="5">
    <location>
        <begin position="320"/>
        <end position="341"/>
    </location>
</feature>
<dbReference type="Proteomes" id="UP000007801">
    <property type="component" value="Unassembled WGS sequence"/>
</dbReference>
<dbReference type="PhylomeDB" id="B3N1K8"/>
<sequence>MSSKSWTLPRLSESGPSAHTLLNSVRFTYALCAFTSSCLHSTMRGILGIIILQMVMPRPEDHVEHVFEVKNNATAISRCNSLQQDDSPLLKMSLSGDLQWSRKQELTFPGIYYYGYVVSVFFSGSLADRFSRKNILVLSHILEAICYLLLPPMAHHSFEAAAATLVLCGVLGGCGSPAMYKLFVIWAHPTERTALVSFACSGVLVGSMLAYPVVGFLGEFSWELPFFLVGAMALLFGFCSFWLIYDTLEQHPRISQHELKYLQHGSLISSQQVAGVPWRSLIHSRPVYAFMLTHLFHCYTFLMLSTWLPRFLLEAMQLNLRQVVLTATVAFLGALASKLVCILGASYLERRVWPNQDWMRRVLYGMCSILSISFIFVIILADCRDQTLVIIMFVLLKTTTDLGFNCYWPTLLYMAPSFAGMLSGFANGFAHLSGFLAPLLVASLVETGSKSEWNVGLMTLIVGNALALLVFGIFSSTILQNWDPCSLTNPSRSIETK</sequence>
<feature type="transmembrane region" description="Helical" evidence="5">
    <location>
        <begin position="420"/>
        <end position="441"/>
    </location>
</feature>
<dbReference type="GeneID" id="6502061"/>
<evidence type="ECO:0000256" key="2">
    <source>
        <dbReference type="ARBA" id="ARBA00022692"/>
    </source>
</evidence>
<protein>
    <recommendedName>
        <fullName evidence="6">Major facilitator superfamily (MFS) profile domain-containing protein</fullName>
    </recommendedName>
</protein>
<evidence type="ECO:0000259" key="6">
    <source>
        <dbReference type="PROSITE" id="PS50850"/>
    </source>
</evidence>
<dbReference type="InterPro" id="IPR020846">
    <property type="entry name" value="MFS_dom"/>
</dbReference>
<dbReference type="Pfam" id="PF07690">
    <property type="entry name" value="MFS_1"/>
    <property type="match status" value="1"/>
</dbReference>
<evidence type="ECO:0000256" key="5">
    <source>
        <dbReference type="SAM" id="Phobius"/>
    </source>
</evidence>
<dbReference type="GO" id="GO:0016020">
    <property type="term" value="C:membrane"/>
    <property type="evidence" value="ECO:0007669"/>
    <property type="project" value="UniProtKB-SubCell"/>
</dbReference>
<dbReference type="OMA" id="ENARKWG"/>
<dbReference type="GO" id="GO:0006820">
    <property type="term" value="P:monoatomic anion transport"/>
    <property type="evidence" value="ECO:0007669"/>
    <property type="project" value="TreeGrafter"/>
</dbReference>
<keyword evidence="2 5" id="KW-0812">Transmembrane</keyword>
<feature type="transmembrane region" description="Helical" evidence="5">
    <location>
        <begin position="387"/>
        <end position="408"/>
    </location>
</feature>
<accession>B3N1K8</accession>
<dbReference type="InterPro" id="IPR011701">
    <property type="entry name" value="MFS"/>
</dbReference>
<feature type="domain" description="Major facilitator superfamily (MFS) profile" evidence="6">
    <location>
        <begin position="29"/>
        <end position="480"/>
    </location>
</feature>
<dbReference type="PANTHER" id="PTHR11662">
    <property type="entry name" value="SOLUTE CARRIER FAMILY 17"/>
    <property type="match status" value="1"/>
</dbReference>
<name>B3N1K8_DROAN</name>
<dbReference type="EMBL" id="CH902660">
    <property type="protein sequence ID" value="EDV30117.1"/>
    <property type="molecule type" value="Genomic_DNA"/>
</dbReference>
<evidence type="ECO:0000256" key="1">
    <source>
        <dbReference type="ARBA" id="ARBA00004141"/>
    </source>
</evidence>
<feature type="transmembrane region" description="Helical" evidence="5">
    <location>
        <begin position="135"/>
        <end position="154"/>
    </location>
</feature>
<dbReference type="InParanoid" id="B3N1K8"/>
<keyword evidence="8" id="KW-1185">Reference proteome</keyword>
<evidence type="ECO:0000256" key="4">
    <source>
        <dbReference type="ARBA" id="ARBA00023136"/>
    </source>
</evidence>
<gene>
    <name evidence="7" type="primary">Dana\GF19301</name>
    <name evidence="7" type="synonym">dana_GLEANR_21166</name>
    <name evidence="7" type="ORF">GF19301</name>
</gene>
<dbReference type="eggNOG" id="KOG2532">
    <property type="taxonomic scope" value="Eukaryota"/>
</dbReference>
<comment type="subcellular location">
    <subcellularLocation>
        <location evidence="1">Membrane</location>
        <topology evidence="1">Multi-pass membrane protein</topology>
    </subcellularLocation>
</comment>
<dbReference type="PANTHER" id="PTHR11662:SF399">
    <property type="entry name" value="FI19708P1-RELATED"/>
    <property type="match status" value="1"/>
</dbReference>
<organism evidence="7 8">
    <name type="scientific">Drosophila ananassae</name>
    <name type="common">Fruit fly</name>
    <dbReference type="NCBI Taxonomy" id="7217"/>
    <lineage>
        <taxon>Eukaryota</taxon>
        <taxon>Metazoa</taxon>
        <taxon>Ecdysozoa</taxon>
        <taxon>Arthropoda</taxon>
        <taxon>Hexapoda</taxon>
        <taxon>Insecta</taxon>
        <taxon>Pterygota</taxon>
        <taxon>Neoptera</taxon>
        <taxon>Endopterygota</taxon>
        <taxon>Diptera</taxon>
        <taxon>Brachycera</taxon>
        <taxon>Muscomorpha</taxon>
        <taxon>Ephydroidea</taxon>
        <taxon>Drosophilidae</taxon>
        <taxon>Drosophila</taxon>
        <taxon>Sophophora</taxon>
    </lineage>
</organism>
<feature type="transmembrane region" description="Helical" evidence="5">
    <location>
        <begin position="453"/>
        <end position="474"/>
    </location>
</feature>
<dbReference type="InterPro" id="IPR036259">
    <property type="entry name" value="MFS_trans_sf"/>
</dbReference>